<evidence type="ECO:0000313" key="1">
    <source>
        <dbReference type="EMBL" id="EJW99856.1"/>
    </source>
</evidence>
<comment type="caution">
    <text evidence="1">The sequence shown here is derived from an EMBL/GenBank/DDBJ whole genome shotgun (WGS) entry which is preliminary data.</text>
</comment>
<dbReference type="EMBL" id="AMCI01003630">
    <property type="protein sequence ID" value="EJW99856.1"/>
    <property type="molecule type" value="Genomic_DNA"/>
</dbReference>
<dbReference type="AlphaFoldDB" id="J9FXZ7"/>
<name>J9FXZ7_9ZZZZ</name>
<sequence>MAHGDIAVVAAQLHLCAFCDDVACAVNSGIDGSLRPTIADGFDFLNGVRNFHQP</sequence>
<organism evidence="1">
    <name type="scientific">gut metagenome</name>
    <dbReference type="NCBI Taxonomy" id="749906"/>
    <lineage>
        <taxon>unclassified sequences</taxon>
        <taxon>metagenomes</taxon>
        <taxon>organismal metagenomes</taxon>
    </lineage>
</organism>
<gene>
    <name evidence="1" type="ORF">EVA_12037</name>
</gene>
<reference evidence="1" key="1">
    <citation type="journal article" date="2012" name="PLoS ONE">
        <title>Gene sets for utilization of primary and secondary nutrition supplies in the distal gut of endangered iberian lynx.</title>
        <authorList>
            <person name="Alcaide M."/>
            <person name="Messina E."/>
            <person name="Richter M."/>
            <person name="Bargiela R."/>
            <person name="Peplies J."/>
            <person name="Huws S.A."/>
            <person name="Newbold C.J."/>
            <person name="Golyshin P.N."/>
            <person name="Simon M.A."/>
            <person name="Lopez G."/>
            <person name="Yakimov M.M."/>
            <person name="Ferrer M."/>
        </authorList>
    </citation>
    <scope>NUCLEOTIDE SEQUENCE</scope>
</reference>
<protein>
    <submittedName>
        <fullName evidence="1">Uncharacterized protein</fullName>
    </submittedName>
</protein>
<proteinExistence type="predicted"/>
<accession>J9FXZ7</accession>